<feature type="domain" description="ABC transporter" evidence="4">
    <location>
        <begin position="2"/>
        <end position="241"/>
    </location>
</feature>
<keyword evidence="3 5" id="KW-0067">ATP-binding</keyword>
<dbReference type="InterPro" id="IPR017871">
    <property type="entry name" value="ABC_transporter-like_CS"/>
</dbReference>
<dbReference type="GO" id="GO:0005524">
    <property type="term" value="F:ATP binding"/>
    <property type="evidence" value="ECO:0007669"/>
    <property type="project" value="UniProtKB-KW"/>
</dbReference>
<dbReference type="PROSITE" id="PS00211">
    <property type="entry name" value="ABC_TRANSPORTER_1"/>
    <property type="match status" value="1"/>
</dbReference>
<keyword evidence="1" id="KW-0813">Transport</keyword>
<dbReference type="Gene3D" id="3.40.50.300">
    <property type="entry name" value="P-loop containing nucleotide triphosphate hydrolases"/>
    <property type="match status" value="1"/>
</dbReference>
<name>A0AA35Y0I8_METCP</name>
<dbReference type="SUPFAM" id="SSF52540">
    <property type="entry name" value="P-loop containing nucleoside triphosphate hydrolases"/>
    <property type="match status" value="1"/>
</dbReference>
<dbReference type="InterPro" id="IPR003593">
    <property type="entry name" value="AAA+_ATPase"/>
</dbReference>
<dbReference type="InterPro" id="IPR003439">
    <property type="entry name" value="ABC_transporter-like_ATP-bd"/>
</dbReference>
<reference evidence="5" key="1">
    <citation type="submission" date="2023-03" db="EMBL/GenBank/DDBJ databases">
        <authorList>
            <person name="Pearce D."/>
        </authorList>
    </citation>
    <scope>NUCLEOTIDE SEQUENCE</scope>
    <source>
        <strain evidence="5">Mc</strain>
    </source>
</reference>
<evidence type="ECO:0000256" key="2">
    <source>
        <dbReference type="ARBA" id="ARBA00022741"/>
    </source>
</evidence>
<dbReference type="PANTHER" id="PTHR42781">
    <property type="entry name" value="SPERMIDINE/PUTRESCINE IMPORT ATP-BINDING PROTEIN POTA"/>
    <property type="match status" value="1"/>
</dbReference>
<dbReference type="EMBL" id="OX458332">
    <property type="protein sequence ID" value="CAI8824361.1"/>
    <property type="molecule type" value="Genomic_DNA"/>
</dbReference>
<dbReference type="Pfam" id="PF00005">
    <property type="entry name" value="ABC_tran"/>
    <property type="match status" value="1"/>
</dbReference>
<proteinExistence type="predicted"/>
<evidence type="ECO:0000313" key="5">
    <source>
        <dbReference type="EMBL" id="CAI8824361.1"/>
    </source>
</evidence>
<dbReference type="InterPro" id="IPR050093">
    <property type="entry name" value="ABC_SmlMolc_Importer"/>
</dbReference>
<protein>
    <submittedName>
        <fullName evidence="5">Molybdenum ABC transporter, ATP-binding protein</fullName>
    </submittedName>
</protein>
<dbReference type="InterPro" id="IPR027417">
    <property type="entry name" value="P-loop_NTPase"/>
</dbReference>
<evidence type="ECO:0000259" key="4">
    <source>
        <dbReference type="PROSITE" id="PS50893"/>
    </source>
</evidence>
<accession>A0AA35Y0I8</accession>
<dbReference type="Proteomes" id="UP001158598">
    <property type="component" value="Chromosome"/>
</dbReference>
<dbReference type="RefSeq" id="WP_017366227.1">
    <property type="nucleotide sequence ID" value="NZ_OX458332.1"/>
</dbReference>
<evidence type="ECO:0000256" key="3">
    <source>
        <dbReference type="ARBA" id="ARBA00022840"/>
    </source>
</evidence>
<sequence>MYFDCDIRKTLRAGKRAFHLDVRLQSNCQRTVILGPSGSGKSLTLKAMAGLVRPDAGYIRLDGRTVFDAGAGIDCPPQRREAAYVFQDYALFPHLTVRQNVGFALVRGWFNPAVAFRREAVDYWLETFQLGHLAHQYPNELSGGQRQRVALARALIAGPRLLLLDEPFSALDPDLRVTMRNELDGLQRRLRIPMVMITHDPADAAIFGDCIVRLREGALDTAEAKCREPGQASGAEGTAVGAEAAIRIGRNRATGRQQDSS</sequence>
<dbReference type="GO" id="GO:0016887">
    <property type="term" value="F:ATP hydrolysis activity"/>
    <property type="evidence" value="ECO:0007669"/>
    <property type="project" value="InterPro"/>
</dbReference>
<keyword evidence="2" id="KW-0547">Nucleotide-binding</keyword>
<evidence type="ECO:0000313" key="6">
    <source>
        <dbReference type="Proteomes" id="UP001158598"/>
    </source>
</evidence>
<organism evidence="5 6">
    <name type="scientific">Methylococcus capsulatus</name>
    <dbReference type="NCBI Taxonomy" id="414"/>
    <lineage>
        <taxon>Bacteria</taxon>
        <taxon>Pseudomonadati</taxon>
        <taxon>Pseudomonadota</taxon>
        <taxon>Gammaproteobacteria</taxon>
        <taxon>Methylococcales</taxon>
        <taxon>Methylococcaceae</taxon>
        <taxon>Methylococcus</taxon>
    </lineage>
</organism>
<dbReference type="PANTHER" id="PTHR42781:SF4">
    <property type="entry name" value="SPERMIDINE_PUTRESCINE IMPORT ATP-BINDING PROTEIN POTA"/>
    <property type="match status" value="1"/>
</dbReference>
<dbReference type="AlphaFoldDB" id="A0AA35Y0I8"/>
<gene>
    <name evidence="5" type="ORF">MCNOR_2006</name>
</gene>
<dbReference type="PROSITE" id="PS50893">
    <property type="entry name" value="ABC_TRANSPORTER_2"/>
    <property type="match status" value="1"/>
</dbReference>
<dbReference type="SMART" id="SM00382">
    <property type="entry name" value="AAA"/>
    <property type="match status" value="1"/>
</dbReference>
<evidence type="ECO:0000256" key="1">
    <source>
        <dbReference type="ARBA" id="ARBA00022448"/>
    </source>
</evidence>